<reference evidence="1" key="1">
    <citation type="journal article" date="2021" name="Environ. Microbiol.">
        <title>Gene family expansions and transcriptome signatures uncover fungal adaptations to wood decay.</title>
        <authorList>
            <person name="Hage H."/>
            <person name="Miyauchi S."/>
            <person name="Viragh M."/>
            <person name="Drula E."/>
            <person name="Min B."/>
            <person name="Chaduli D."/>
            <person name="Navarro D."/>
            <person name="Favel A."/>
            <person name="Norest M."/>
            <person name="Lesage-Meessen L."/>
            <person name="Balint B."/>
            <person name="Merenyi Z."/>
            <person name="de Eugenio L."/>
            <person name="Morin E."/>
            <person name="Martinez A.T."/>
            <person name="Baldrian P."/>
            <person name="Stursova M."/>
            <person name="Martinez M.J."/>
            <person name="Novotny C."/>
            <person name="Magnuson J.K."/>
            <person name="Spatafora J.W."/>
            <person name="Maurice S."/>
            <person name="Pangilinan J."/>
            <person name="Andreopoulos W."/>
            <person name="LaButti K."/>
            <person name="Hundley H."/>
            <person name="Na H."/>
            <person name="Kuo A."/>
            <person name="Barry K."/>
            <person name="Lipzen A."/>
            <person name="Henrissat B."/>
            <person name="Riley R."/>
            <person name="Ahrendt S."/>
            <person name="Nagy L.G."/>
            <person name="Grigoriev I.V."/>
            <person name="Martin F."/>
            <person name="Rosso M.N."/>
        </authorList>
    </citation>
    <scope>NUCLEOTIDE SEQUENCE</scope>
    <source>
        <strain evidence="1">CBS 384.51</strain>
    </source>
</reference>
<name>A0ACB8U371_9APHY</name>
<comment type="caution">
    <text evidence="1">The sequence shown here is derived from an EMBL/GenBank/DDBJ whole genome shotgun (WGS) entry which is preliminary data.</text>
</comment>
<gene>
    <name evidence="1" type="ORF">BDY19DRAFT_178630</name>
</gene>
<dbReference type="Proteomes" id="UP001055072">
    <property type="component" value="Unassembled WGS sequence"/>
</dbReference>
<accession>A0ACB8U371</accession>
<evidence type="ECO:0000313" key="1">
    <source>
        <dbReference type="EMBL" id="KAI0088651.1"/>
    </source>
</evidence>
<evidence type="ECO:0000313" key="2">
    <source>
        <dbReference type="Proteomes" id="UP001055072"/>
    </source>
</evidence>
<keyword evidence="2" id="KW-1185">Reference proteome</keyword>
<dbReference type="EMBL" id="MU274913">
    <property type="protein sequence ID" value="KAI0088651.1"/>
    <property type="molecule type" value="Genomic_DNA"/>
</dbReference>
<proteinExistence type="predicted"/>
<organism evidence="1 2">
    <name type="scientific">Irpex rosettiformis</name>
    <dbReference type="NCBI Taxonomy" id="378272"/>
    <lineage>
        <taxon>Eukaryota</taxon>
        <taxon>Fungi</taxon>
        <taxon>Dikarya</taxon>
        <taxon>Basidiomycota</taxon>
        <taxon>Agaricomycotina</taxon>
        <taxon>Agaricomycetes</taxon>
        <taxon>Polyporales</taxon>
        <taxon>Irpicaceae</taxon>
        <taxon>Irpex</taxon>
    </lineage>
</organism>
<protein>
    <submittedName>
        <fullName evidence="1">Uncharacterized protein</fullName>
    </submittedName>
</protein>
<sequence length="473" mass="54544">MNGTVIDGCTITVRYHEPGAQGIFRNRYSSNSAPPPAQPGGAPASEQPASPNGTRATSEPDEAQQAREQQQRQEAAAQELREAAERRAKEAAAMKAAAEKVKRQQDRRARREAAERAEQQAKKNLDAARADEDNAEIEVLLVSEAKATADAMLADAKLASLEAKRAWLLAMDKEAKAERVANDALEDIEHALHKRQQAEACRKIAEQEEISFRKAREDIDNEAEEDEIKVDEETLRLAELAEKIKRMEELKKLEKEEKEARQRREQEAKKAEEERLEQERKKREKEEAERLARLREEAERLARERQEREAQEKRQAENTKRLYFQAAMAERARCNKRDLRYCATWDMTMWNVQRALDRFVGVSEEFDSLKFHETAQPLTFESIPWPILDHPHRMSLDLIEGIAVNKFFATMKSMQTHGEYMSMIKKARNRFHPDRWRSRGILNSVLDENLRGRLETAGNEVSKQINHLWDKGL</sequence>